<dbReference type="PANTHER" id="PTHR42709">
    <property type="entry name" value="ALKALINE PHOSPHATASE LIKE PROTEIN"/>
    <property type="match status" value="1"/>
</dbReference>
<dbReference type="RefSeq" id="WP_138127257.1">
    <property type="nucleotide sequence ID" value="NZ_SWLG01000009.1"/>
</dbReference>
<protein>
    <submittedName>
        <fullName evidence="4">DedA family protein</fullName>
    </submittedName>
</protein>
<feature type="transmembrane region" description="Helical" evidence="2">
    <location>
        <begin position="140"/>
        <end position="159"/>
    </location>
</feature>
<dbReference type="Pfam" id="PF09335">
    <property type="entry name" value="VTT_dom"/>
    <property type="match status" value="1"/>
</dbReference>
<dbReference type="GO" id="GO:0005886">
    <property type="term" value="C:plasma membrane"/>
    <property type="evidence" value="ECO:0007669"/>
    <property type="project" value="TreeGrafter"/>
</dbReference>
<dbReference type="Proteomes" id="UP000308230">
    <property type="component" value="Unassembled WGS sequence"/>
</dbReference>
<feature type="transmembrane region" description="Helical" evidence="2">
    <location>
        <begin position="108"/>
        <end position="128"/>
    </location>
</feature>
<comment type="similarity">
    <text evidence="1">Belongs to the DedA family.</text>
</comment>
<feature type="transmembrane region" description="Helical" evidence="2">
    <location>
        <begin position="48"/>
        <end position="72"/>
    </location>
</feature>
<evidence type="ECO:0000313" key="4">
    <source>
        <dbReference type="EMBL" id="TLS36595.1"/>
    </source>
</evidence>
<dbReference type="EMBL" id="SWLG01000009">
    <property type="protein sequence ID" value="TLS36595.1"/>
    <property type="molecule type" value="Genomic_DNA"/>
</dbReference>
<feature type="transmembrane region" description="Helical" evidence="2">
    <location>
        <begin position="165"/>
        <end position="187"/>
    </location>
</feature>
<keyword evidence="2" id="KW-1133">Transmembrane helix</keyword>
<organism evidence="4 5">
    <name type="scientific">Exobacillus caeni</name>
    <dbReference type="NCBI Taxonomy" id="2574798"/>
    <lineage>
        <taxon>Bacteria</taxon>
        <taxon>Bacillati</taxon>
        <taxon>Bacillota</taxon>
        <taxon>Bacilli</taxon>
        <taxon>Bacillales</taxon>
        <taxon>Guptibacillaceae</taxon>
        <taxon>Exobacillus</taxon>
    </lineage>
</organism>
<keyword evidence="2" id="KW-0472">Membrane</keyword>
<sequence length="202" mass="22480">MEIESVIRAVEGYGYLGIFLSLCFGLIGLPVPNEIFVMAVGFAASSDFLYTFPAFLVTLGGILFALTLSYAAGKYIGLPILTYLEQKEAFRKPLAKATSMISRYQERALFISYFFPVIRYLVPFLAGMGRMGFSRFAIRAYSSAIVWVLLFFNFGFWAGLSHKQLPGNVTVVLFLATGGLLLVTLFLKLRTGLKQKNKARHP</sequence>
<evidence type="ECO:0000259" key="3">
    <source>
        <dbReference type="Pfam" id="PF09335"/>
    </source>
</evidence>
<keyword evidence="5" id="KW-1185">Reference proteome</keyword>
<proteinExistence type="inferred from homology"/>
<feature type="domain" description="VTT" evidence="3">
    <location>
        <begin position="31"/>
        <end position="155"/>
    </location>
</feature>
<dbReference type="InterPro" id="IPR032816">
    <property type="entry name" value="VTT_dom"/>
</dbReference>
<name>A0A5R9FAD4_9BACL</name>
<keyword evidence="2" id="KW-0812">Transmembrane</keyword>
<dbReference type="PANTHER" id="PTHR42709:SF9">
    <property type="entry name" value="ALKALINE PHOSPHATASE LIKE PROTEIN"/>
    <property type="match status" value="1"/>
</dbReference>
<dbReference type="OrthoDB" id="9782291at2"/>
<gene>
    <name evidence="4" type="ORF">FCL54_13805</name>
</gene>
<comment type="caution">
    <text evidence="4">The sequence shown here is derived from an EMBL/GenBank/DDBJ whole genome shotgun (WGS) entry which is preliminary data.</text>
</comment>
<evidence type="ECO:0000256" key="2">
    <source>
        <dbReference type="SAM" id="Phobius"/>
    </source>
</evidence>
<dbReference type="InterPro" id="IPR051311">
    <property type="entry name" value="DedA_domain"/>
</dbReference>
<feature type="transmembrane region" description="Helical" evidence="2">
    <location>
        <begin position="12"/>
        <end position="36"/>
    </location>
</feature>
<dbReference type="AlphaFoldDB" id="A0A5R9FAD4"/>
<evidence type="ECO:0000313" key="5">
    <source>
        <dbReference type="Proteomes" id="UP000308230"/>
    </source>
</evidence>
<evidence type="ECO:0000256" key="1">
    <source>
        <dbReference type="ARBA" id="ARBA00010792"/>
    </source>
</evidence>
<accession>A0A5R9FAD4</accession>
<reference evidence="4 5" key="1">
    <citation type="submission" date="2019-04" db="EMBL/GenBank/DDBJ databases">
        <title>Bacillus caeni sp. nov., a bacterium isolated from mangrove sediment.</title>
        <authorList>
            <person name="Huang H."/>
            <person name="Mo K."/>
            <person name="Hu Y."/>
        </authorList>
    </citation>
    <scope>NUCLEOTIDE SEQUENCE [LARGE SCALE GENOMIC DNA]</scope>
    <source>
        <strain evidence="4 5">HB172195</strain>
    </source>
</reference>